<proteinExistence type="predicted"/>
<name>A0A9D4IQQ9_DREPO</name>
<dbReference type="Pfam" id="PF25508">
    <property type="entry name" value="TRPM2"/>
    <property type="match status" value="1"/>
</dbReference>
<keyword evidence="3" id="KW-1185">Reference proteome</keyword>
<sequence length="63" mass="7371">MFEKALLQNNREGFIDLFLAQGVRVHKYLNHKKLKLLFEKADDKEFFVSVCLEGVLGIIWVSM</sequence>
<dbReference type="InterPro" id="IPR057366">
    <property type="entry name" value="TRPM-like"/>
</dbReference>
<evidence type="ECO:0000313" key="3">
    <source>
        <dbReference type="Proteomes" id="UP000828390"/>
    </source>
</evidence>
<organism evidence="2 3">
    <name type="scientific">Dreissena polymorpha</name>
    <name type="common">Zebra mussel</name>
    <name type="synonym">Mytilus polymorpha</name>
    <dbReference type="NCBI Taxonomy" id="45954"/>
    <lineage>
        <taxon>Eukaryota</taxon>
        <taxon>Metazoa</taxon>
        <taxon>Spiralia</taxon>
        <taxon>Lophotrochozoa</taxon>
        <taxon>Mollusca</taxon>
        <taxon>Bivalvia</taxon>
        <taxon>Autobranchia</taxon>
        <taxon>Heteroconchia</taxon>
        <taxon>Euheterodonta</taxon>
        <taxon>Imparidentia</taxon>
        <taxon>Neoheterodontei</taxon>
        <taxon>Myida</taxon>
        <taxon>Dreissenoidea</taxon>
        <taxon>Dreissenidae</taxon>
        <taxon>Dreissena</taxon>
    </lineage>
</organism>
<reference evidence="2" key="2">
    <citation type="submission" date="2020-11" db="EMBL/GenBank/DDBJ databases">
        <authorList>
            <person name="McCartney M.A."/>
            <person name="Auch B."/>
            <person name="Kono T."/>
            <person name="Mallez S."/>
            <person name="Becker A."/>
            <person name="Gohl D.M."/>
            <person name="Silverstein K.A.T."/>
            <person name="Koren S."/>
            <person name="Bechman K.B."/>
            <person name="Herman A."/>
            <person name="Abrahante J.E."/>
            <person name="Garbe J."/>
        </authorList>
    </citation>
    <scope>NUCLEOTIDE SEQUENCE</scope>
    <source>
        <strain evidence="2">Duluth1</strain>
        <tissue evidence="2">Whole animal</tissue>
    </source>
</reference>
<reference evidence="2" key="1">
    <citation type="journal article" date="2019" name="bioRxiv">
        <title>The Genome of the Zebra Mussel, Dreissena polymorpha: A Resource for Invasive Species Research.</title>
        <authorList>
            <person name="McCartney M.A."/>
            <person name="Auch B."/>
            <person name="Kono T."/>
            <person name="Mallez S."/>
            <person name="Zhang Y."/>
            <person name="Obille A."/>
            <person name="Becker A."/>
            <person name="Abrahante J.E."/>
            <person name="Garbe J."/>
            <person name="Badalamenti J.P."/>
            <person name="Herman A."/>
            <person name="Mangelson H."/>
            <person name="Liachko I."/>
            <person name="Sullivan S."/>
            <person name="Sone E.D."/>
            <person name="Koren S."/>
            <person name="Silverstein K.A.T."/>
            <person name="Beckman K.B."/>
            <person name="Gohl D.M."/>
        </authorList>
    </citation>
    <scope>NUCLEOTIDE SEQUENCE</scope>
    <source>
        <strain evidence="2">Duluth1</strain>
        <tissue evidence="2">Whole animal</tissue>
    </source>
</reference>
<protein>
    <recommendedName>
        <fullName evidence="1">TRPM-like domain-containing protein</fullName>
    </recommendedName>
</protein>
<feature type="domain" description="TRPM-like" evidence="1">
    <location>
        <begin position="7"/>
        <end position="50"/>
    </location>
</feature>
<dbReference type="Proteomes" id="UP000828390">
    <property type="component" value="Unassembled WGS sequence"/>
</dbReference>
<accession>A0A9D4IQQ9</accession>
<dbReference type="EMBL" id="JAIWYP010000008">
    <property type="protein sequence ID" value="KAH3781609.1"/>
    <property type="molecule type" value="Genomic_DNA"/>
</dbReference>
<dbReference type="AlphaFoldDB" id="A0A9D4IQQ9"/>
<evidence type="ECO:0000313" key="2">
    <source>
        <dbReference type="EMBL" id="KAH3781609.1"/>
    </source>
</evidence>
<gene>
    <name evidence="2" type="ORF">DPMN_159509</name>
</gene>
<evidence type="ECO:0000259" key="1">
    <source>
        <dbReference type="Pfam" id="PF25508"/>
    </source>
</evidence>
<comment type="caution">
    <text evidence="2">The sequence shown here is derived from an EMBL/GenBank/DDBJ whole genome shotgun (WGS) entry which is preliminary data.</text>
</comment>